<accession>A0A4S5ET70</accession>
<dbReference type="Proteomes" id="UP000305282">
    <property type="component" value="Unassembled WGS sequence"/>
</dbReference>
<sequence>MPLPPLTPEQRAAALEKAALARKQRAELKERLKKAETTLAAVLQQAEVDEVVGKMKVSAVLESLPGVGRVRAQKIRERLGISPTRRLRGLGAKQRAALLEEFGTARSGGVGNPLRQPE</sequence>
<dbReference type="InterPro" id="IPR010979">
    <property type="entry name" value="Ribosomal_uS13-like_H2TH"/>
</dbReference>
<organism evidence="3 4">
    <name type="scientific">Candidatus Frankia alpina</name>
    <dbReference type="NCBI Taxonomy" id="2699483"/>
    <lineage>
        <taxon>Bacteria</taxon>
        <taxon>Bacillati</taxon>
        <taxon>Actinomycetota</taxon>
        <taxon>Actinomycetes</taxon>
        <taxon>Frankiales</taxon>
        <taxon>Frankiaceae</taxon>
        <taxon>Frankia</taxon>
    </lineage>
</organism>
<dbReference type="Gene3D" id="1.10.8.50">
    <property type="match status" value="1"/>
</dbReference>
<dbReference type="GO" id="GO:0003676">
    <property type="term" value="F:nucleic acid binding"/>
    <property type="evidence" value="ECO:0007669"/>
    <property type="project" value="InterPro"/>
</dbReference>
<dbReference type="EMBL" id="SSXH01000055">
    <property type="protein sequence ID" value="THJ75661.1"/>
    <property type="molecule type" value="Genomic_DNA"/>
</dbReference>
<dbReference type="RefSeq" id="WP_136447008.1">
    <property type="nucleotide sequence ID" value="NZ_SSXH01000055.1"/>
</dbReference>
<dbReference type="InterPro" id="IPR055201">
    <property type="entry name" value="IHF-like_H2TH"/>
</dbReference>
<reference evidence="3 4" key="1">
    <citation type="submission" date="2019-04" db="EMBL/GenBank/DDBJ databases">
        <title>Draft genome sequences for three unisolated Alnus-infective Frankia Sp+ strains, AgTrS, AiOr and AvVan, the first sequenced Frankia strains able to sporulate in-planta.</title>
        <authorList>
            <person name="Bethencourt L."/>
            <person name="Vautrin F."/>
            <person name="Taib N."/>
            <person name="Dubost A."/>
            <person name="Castro-Garcia L."/>
            <person name="Imbaud O."/>
            <person name="Abrouk D."/>
            <person name="Fournier P."/>
            <person name="Briolay J."/>
            <person name="Nguyen A."/>
            <person name="Normand P."/>
            <person name="Fernandez M.P."/>
            <person name="Brochier-Armanet C."/>
            <person name="Herrera-Belaroussi A."/>
        </authorList>
    </citation>
    <scope>NUCLEOTIDE SEQUENCE [LARGE SCALE GENOMIC DNA]</scope>
    <source>
        <strain evidence="3 4">AvVan</strain>
    </source>
</reference>
<evidence type="ECO:0000313" key="4">
    <source>
        <dbReference type="Proteomes" id="UP000305282"/>
    </source>
</evidence>
<keyword evidence="4" id="KW-1185">Reference proteome</keyword>
<feature type="coiled-coil region" evidence="1">
    <location>
        <begin position="11"/>
        <end position="45"/>
    </location>
</feature>
<dbReference type="Pfam" id="PF22525">
    <property type="entry name" value="H2TH_5"/>
    <property type="match status" value="1"/>
</dbReference>
<proteinExistence type="predicted"/>
<evidence type="ECO:0000256" key="1">
    <source>
        <dbReference type="SAM" id="Coils"/>
    </source>
</evidence>
<evidence type="ECO:0000259" key="2">
    <source>
        <dbReference type="Pfam" id="PF22525"/>
    </source>
</evidence>
<keyword evidence="1" id="KW-0175">Coiled coil</keyword>
<feature type="domain" description="Integration host factor-like helix-two turn-helix" evidence="2">
    <location>
        <begin position="32"/>
        <end position="102"/>
    </location>
</feature>
<protein>
    <submittedName>
        <fullName evidence="3">Integration host factor</fullName>
    </submittedName>
</protein>
<comment type="caution">
    <text evidence="3">The sequence shown here is derived from an EMBL/GenBank/DDBJ whole genome shotgun (WGS) entry which is preliminary data.</text>
</comment>
<gene>
    <name evidence="3" type="ORF">E7Y31_04160</name>
</gene>
<evidence type="ECO:0000313" key="3">
    <source>
        <dbReference type="EMBL" id="THJ75661.1"/>
    </source>
</evidence>
<name>A0A4S5ET70_9ACTN</name>
<dbReference type="NCBIfam" id="NF041260">
    <property type="entry name" value="actino_IHF"/>
    <property type="match status" value="1"/>
</dbReference>
<dbReference type="SUPFAM" id="SSF46946">
    <property type="entry name" value="S13-like H2TH domain"/>
    <property type="match status" value="1"/>
</dbReference>
<dbReference type="OrthoDB" id="3197442at2"/>
<dbReference type="InterPro" id="IPR047806">
    <property type="entry name" value="IHF_actinobact"/>
</dbReference>
<dbReference type="AlphaFoldDB" id="A0A4S5ET70"/>